<accession>A0AAG5DHR2</accession>
<feature type="domain" description="C2H2-type" evidence="9">
    <location>
        <begin position="220"/>
        <end position="247"/>
    </location>
</feature>
<dbReference type="InterPro" id="IPR013087">
    <property type="entry name" value="Znf_C2H2_type"/>
</dbReference>
<dbReference type="PROSITE" id="PS50157">
    <property type="entry name" value="ZINC_FINGER_C2H2_2"/>
    <property type="match status" value="5"/>
</dbReference>
<feature type="binding site" evidence="8">
    <location>
        <position position="22"/>
    </location>
    <ligand>
        <name>Zn(2+)</name>
        <dbReference type="ChEBI" id="CHEBI:29105"/>
    </ligand>
</feature>
<evidence type="ECO:0000256" key="7">
    <source>
        <dbReference type="PROSITE-ProRule" id="PRU00042"/>
    </source>
</evidence>
<keyword evidence="6" id="KW-0539">Nucleus</keyword>
<dbReference type="GO" id="GO:0048729">
    <property type="term" value="P:tissue morphogenesis"/>
    <property type="evidence" value="ECO:0007669"/>
    <property type="project" value="UniProtKB-ARBA"/>
</dbReference>
<dbReference type="Pfam" id="PF07776">
    <property type="entry name" value="zf-AD"/>
    <property type="match status" value="1"/>
</dbReference>
<evidence type="ECO:0000256" key="3">
    <source>
        <dbReference type="ARBA" id="ARBA00022737"/>
    </source>
</evidence>
<evidence type="ECO:0000256" key="8">
    <source>
        <dbReference type="PROSITE-ProRule" id="PRU01263"/>
    </source>
</evidence>
<dbReference type="FunFam" id="3.30.160.60:FF:000100">
    <property type="entry name" value="Zinc finger 45-like"/>
    <property type="match status" value="1"/>
</dbReference>
<evidence type="ECO:0008006" key="13">
    <source>
        <dbReference type="Google" id="ProtNLM"/>
    </source>
</evidence>
<dbReference type="PANTHER" id="PTHR24394:SF29">
    <property type="entry name" value="MYONEURIN"/>
    <property type="match status" value="1"/>
</dbReference>
<dbReference type="InterPro" id="IPR036236">
    <property type="entry name" value="Znf_C2H2_sf"/>
</dbReference>
<protein>
    <recommendedName>
        <fullName evidence="13">Protein krueppel</fullName>
    </recommendedName>
</protein>
<dbReference type="GO" id="GO:0048598">
    <property type="term" value="P:embryonic morphogenesis"/>
    <property type="evidence" value="ECO:0007669"/>
    <property type="project" value="UniProtKB-ARBA"/>
</dbReference>
<dbReference type="PANTHER" id="PTHR24394">
    <property type="entry name" value="ZINC FINGER PROTEIN"/>
    <property type="match status" value="1"/>
</dbReference>
<dbReference type="SMART" id="SM00868">
    <property type="entry name" value="zf-AD"/>
    <property type="match status" value="1"/>
</dbReference>
<keyword evidence="5 8" id="KW-0862">Zinc</keyword>
<keyword evidence="3" id="KW-0677">Repeat</keyword>
<dbReference type="Proteomes" id="UP000075880">
    <property type="component" value="Unassembled WGS sequence"/>
</dbReference>
<dbReference type="GO" id="GO:0005634">
    <property type="term" value="C:nucleus"/>
    <property type="evidence" value="ECO:0007669"/>
    <property type="project" value="UniProtKB-SubCell"/>
</dbReference>
<feature type="domain" description="ZAD" evidence="10">
    <location>
        <begin position="17"/>
        <end position="99"/>
    </location>
</feature>
<dbReference type="GO" id="GO:0008270">
    <property type="term" value="F:zinc ion binding"/>
    <property type="evidence" value="ECO:0007669"/>
    <property type="project" value="UniProtKB-UniRule"/>
</dbReference>
<dbReference type="SUPFAM" id="SSF57667">
    <property type="entry name" value="beta-beta-alpha zinc fingers"/>
    <property type="match status" value="3"/>
</dbReference>
<dbReference type="GO" id="GO:0000981">
    <property type="term" value="F:DNA-binding transcription factor activity, RNA polymerase II-specific"/>
    <property type="evidence" value="ECO:0007669"/>
    <property type="project" value="TreeGrafter"/>
</dbReference>
<keyword evidence="2 8" id="KW-0479">Metal-binding</keyword>
<dbReference type="SMART" id="SM00355">
    <property type="entry name" value="ZnF_C2H2"/>
    <property type="match status" value="6"/>
</dbReference>
<dbReference type="SUPFAM" id="SSF57716">
    <property type="entry name" value="Glucocorticoid receptor-like (DNA-binding domain)"/>
    <property type="match status" value="1"/>
</dbReference>
<dbReference type="InterPro" id="IPR012934">
    <property type="entry name" value="Znf_AD"/>
</dbReference>
<evidence type="ECO:0000256" key="6">
    <source>
        <dbReference type="ARBA" id="ARBA00023242"/>
    </source>
</evidence>
<evidence type="ECO:0000259" key="10">
    <source>
        <dbReference type="PROSITE" id="PS51915"/>
    </source>
</evidence>
<dbReference type="EnsemblMetazoa" id="ENSAATROPT011491">
    <property type="protein sequence ID" value="ENSAATROPP010394"/>
    <property type="gene ID" value="ENSAATROPG009363"/>
</dbReference>
<sequence>MHSLHGSEDAVSKLKVNMCRLCLQADSHLVKLTSINSSSSNSTNMVKLIQHYIKIELRYEHRSFNIVETMICQDCQNIVESWDKFQKSCIENNKKFLEILSDAVKGAADVNSTAAQDSQQSVFIVNEPECASELSDTDDVTKDDNIRTDALKGCNTDSSSYENTTTVGLPTEKIIKRKRGRPKVHGKEKSDMRAGICTICGELRRNMYEHMKTHSTNRPYTCPYCPLSFRNASNCKSHINIHTREKVYKCDVCDKEYAMPNGLKQHMATHTKNRDYRCHCGKSFYQRTAYARHARKHVKKPEIKCTECNMLFFSKAEMRYHFQKHSGAAFYCEVCGRGFYRKSNLKKHELMHRKATL</sequence>
<keyword evidence="4 7" id="KW-0863">Zinc-finger</keyword>
<feature type="domain" description="C2H2-type" evidence="9">
    <location>
        <begin position="330"/>
        <end position="352"/>
    </location>
</feature>
<evidence type="ECO:0000256" key="1">
    <source>
        <dbReference type="ARBA" id="ARBA00004123"/>
    </source>
</evidence>
<evidence type="ECO:0000256" key="4">
    <source>
        <dbReference type="ARBA" id="ARBA00022771"/>
    </source>
</evidence>
<feature type="binding site" evidence="8">
    <location>
        <position position="72"/>
    </location>
    <ligand>
        <name>Zn(2+)</name>
        <dbReference type="ChEBI" id="CHEBI:29105"/>
    </ligand>
</feature>
<dbReference type="Pfam" id="PF00096">
    <property type="entry name" value="zf-C2H2"/>
    <property type="match status" value="3"/>
</dbReference>
<keyword evidence="12" id="KW-1185">Reference proteome</keyword>
<organism evidence="11 12">
    <name type="scientific">Anopheles atroparvus</name>
    <name type="common">European mosquito</name>
    <dbReference type="NCBI Taxonomy" id="41427"/>
    <lineage>
        <taxon>Eukaryota</taxon>
        <taxon>Metazoa</taxon>
        <taxon>Ecdysozoa</taxon>
        <taxon>Arthropoda</taxon>
        <taxon>Hexapoda</taxon>
        <taxon>Insecta</taxon>
        <taxon>Pterygota</taxon>
        <taxon>Neoptera</taxon>
        <taxon>Endopterygota</taxon>
        <taxon>Diptera</taxon>
        <taxon>Nematocera</taxon>
        <taxon>Culicoidea</taxon>
        <taxon>Culicidae</taxon>
        <taxon>Anophelinae</taxon>
        <taxon>Anopheles</taxon>
    </lineage>
</organism>
<dbReference type="AlphaFoldDB" id="A0AAG5DHR2"/>
<feature type="binding site" evidence="8">
    <location>
        <position position="75"/>
    </location>
    <ligand>
        <name>Zn(2+)</name>
        <dbReference type="ChEBI" id="CHEBI:29105"/>
    </ligand>
</feature>
<name>A0AAG5DHR2_ANOAO</name>
<dbReference type="FunFam" id="3.30.160.60:FF:000624">
    <property type="entry name" value="zinc finger protein 697"/>
    <property type="match status" value="1"/>
</dbReference>
<proteinExistence type="predicted"/>
<evidence type="ECO:0000256" key="5">
    <source>
        <dbReference type="ARBA" id="ARBA00022833"/>
    </source>
</evidence>
<dbReference type="PROSITE" id="PS51915">
    <property type="entry name" value="ZAD"/>
    <property type="match status" value="1"/>
</dbReference>
<evidence type="ECO:0000256" key="2">
    <source>
        <dbReference type="ARBA" id="ARBA00022723"/>
    </source>
</evidence>
<dbReference type="PROSITE" id="PS00028">
    <property type="entry name" value="ZINC_FINGER_C2H2_1"/>
    <property type="match status" value="3"/>
</dbReference>
<evidence type="ECO:0000313" key="11">
    <source>
        <dbReference type="EnsemblMetazoa" id="ENSAATROPP010394"/>
    </source>
</evidence>
<feature type="domain" description="C2H2-type" evidence="9">
    <location>
        <begin position="248"/>
        <end position="275"/>
    </location>
</feature>
<comment type="subcellular location">
    <subcellularLocation>
        <location evidence="1">Nucleus</location>
    </subcellularLocation>
</comment>
<reference evidence="11" key="1">
    <citation type="submission" date="2024-04" db="UniProtKB">
        <authorList>
            <consortium name="EnsemblMetazoa"/>
        </authorList>
    </citation>
    <scope>IDENTIFICATION</scope>
    <source>
        <strain evidence="11">EBRO</strain>
    </source>
</reference>
<feature type="binding site" evidence="8">
    <location>
        <position position="19"/>
    </location>
    <ligand>
        <name>Zn(2+)</name>
        <dbReference type="ChEBI" id="CHEBI:29105"/>
    </ligand>
</feature>
<dbReference type="Gene3D" id="3.30.160.60">
    <property type="entry name" value="Classic Zinc Finger"/>
    <property type="match status" value="4"/>
</dbReference>
<feature type="domain" description="C2H2-type" evidence="9">
    <location>
        <begin position="303"/>
        <end position="330"/>
    </location>
</feature>
<evidence type="ECO:0000259" key="9">
    <source>
        <dbReference type="PROSITE" id="PS50157"/>
    </source>
</evidence>
<evidence type="ECO:0000313" key="12">
    <source>
        <dbReference type="Proteomes" id="UP000075880"/>
    </source>
</evidence>
<dbReference type="Gene3D" id="3.40.1800.20">
    <property type="match status" value="1"/>
</dbReference>
<feature type="domain" description="C2H2-type" evidence="9">
    <location>
        <begin position="276"/>
        <end position="302"/>
    </location>
</feature>